<sequence>MAGIWSKIQTKYLPPYNSTAFVNLKAPTYDSQYRVINNLFVDVYQSKAYRIKNILKQQQSKPKPNLKMKVLSIFSVLSFLAISQSSSIPDENMAKRQYVGSPCSPEGRTMCPKDYQHFYMHCVNGKWMQRDNPPGTKCVDDYANKRVYFDFRN</sequence>
<dbReference type="AlphaFoldDB" id="A0A2T9ZFY6"/>
<evidence type="ECO:0000313" key="2">
    <source>
        <dbReference type="Proteomes" id="UP000245609"/>
    </source>
</evidence>
<organism evidence="1 2">
    <name type="scientific">Smittium megazygosporum</name>
    <dbReference type="NCBI Taxonomy" id="133381"/>
    <lineage>
        <taxon>Eukaryota</taxon>
        <taxon>Fungi</taxon>
        <taxon>Fungi incertae sedis</taxon>
        <taxon>Zoopagomycota</taxon>
        <taxon>Kickxellomycotina</taxon>
        <taxon>Harpellomycetes</taxon>
        <taxon>Harpellales</taxon>
        <taxon>Legeriomycetaceae</taxon>
        <taxon>Smittium</taxon>
    </lineage>
</organism>
<accession>A0A2T9ZFY6</accession>
<reference evidence="1 2" key="1">
    <citation type="journal article" date="2018" name="MBio">
        <title>Comparative Genomics Reveals the Core Gene Toolbox for the Fungus-Insect Symbiosis.</title>
        <authorList>
            <person name="Wang Y."/>
            <person name="Stata M."/>
            <person name="Wang W."/>
            <person name="Stajich J.E."/>
            <person name="White M.M."/>
            <person name="Moncalvo J.M."/>
        </authorList>
    </citation>
    <scope>NUCLEOTIDE SEQUENCE [LARGE SCALE GENOMIC DNA]</scope>
    <source>
        <strain evidence="1 2">SC-DP-2</strain>
    </source>
</reference>
<keyword evidence="2" id="KW-1185">Reference proteome</keyword>
<proteinExistence type="predicted"/>
<protein>
    <submittedName>
        <fullName evidence="1">Uncharacterized protein</fullName>
    </submittedName>
</protein>
<name>A0A2T9ZFY6_9FUNG</name>
<gene>
    <name evidence="1" type="ORF">BB560_002013</name>
</gene>
<evidence type="ECO:0000313" key="1">
    <source>
        <dbReference type="EMBL" id="PVV03503.1"/>
    </source>
</evidence>
<dbReference type="Proteomes" id="UP000245609">
    <property type="component" value="Unassembled WGS sequence"/>
</dbReference>
<comment type="caution">
    <text evidence="1">The sequence shown here is derived from an EMBL/GenBank/DDBJ whole genome shotgun (WGS) entry which is preliminary data.</text>
</comment>
<dbReference type="EMBL" id="MBFS01000226">
    <property type="protein sequence ID" value="PVV03503.1"/>
    <property type="molecule type" value="Genomic_DNA"/>
</dbReference>